<accession>A0A2K1JUJ1</accession>
<dbReference type="Proteomes" id="UP000006727">
    <property type="component" value="Chromosome 11"/>
</dbReference>
<dbReference type="PaxDb" id="3218-PP1S11_121V6.1"/>
<keyword evidence="3" id="KW-1185">Reference proteome</keyword>
<evidence type="ECO:0000313" key="2">
    <source>
        <dbReference type="EnsemblPlants" id="PAC:32957945.CDS.1"/>
    </source>
</evidence>
<sequence>MSPGGLDRLRASRRFHMPRDFLPKPDAIICSFPNEIYWRYWNDCRARAVAIDSGLTEALTASRTTTGEIEDRSYFREWWFDENCTKGWMADTLGMMGVKDGQQHQHLDAF</sequence>
<organism evidence="1">
    <name type="scientific">Physcomitrium patens</name>
    <name type="common">Spreading-leaved earth moss</name>
    <name type="synonym">Physcomitrella patens</name>
    <dbReference type="NCBI Taxonomy" id="3218"/>
    <lineage>
        <taxon>Eukaryota</taxon>
        <taxon>Viridiplantae</taxon>
        <taxon>Streptophyta</taxon>
        <taxon>Embryophyta</taxon>
        <taxon>Bryophyta</taxon>
        <taxon>Bryophytina</taxon>
        <taxon>Bryopsida</taxon>
        <taxon>Funariidae</taxon>
        <taxon>Funariales</taxon>
        <taxon>Funariaceae</taxon>
        <taxon>Physcomitrium</taxon>
    </lineage>
</organism>
<protein>
    <submittedName>
        <fullName evidence="1 2">Uncharacterized protein</fullName>
    </submittedName>
</protein>
<dbReference type="InParanoid" id="A0A2K1JUJ1"/>
<gene>
    <name evidence="1" type="ORF">PHYPA_014973</name>
</gene>
<evidence type="ECO:0000313" key="3">
    <source>
        <dbReference type="Proteomes" id="UP000006727"/>
    </source>
</evidence>
<evidence type="ECO:0000313" key="1">
    <source>
        <dbReference type="EMBL" id="PNR45202.1"/>
    </source>
</evidence>
<dbReference type="EMBL" id="ABEU02000011">
    <property type="protein sequence ID" value="PNR45202.1"/>
    <property type="molecule type" value="Genomic_DNA"/>
</dbReference>
<reference evidence="2" key="3">
    <citation type="submission" date="2020-12" db="UniProtKB">
        <authorList>
            <consortium name="EnsemblPlants"/>
        </authorList>
    </citation>
    <scope>IDENTIFICATION</scope>
</reference>
<dbReference type="AlphaFoldDB" id="A0A2K1JUJ1"/>
<reference evidence="1 3" key="1">
    <citation type="journal article" date="2008" name="Science">
        <title>The Physcomitrella genome reveals evolutionary insights into the conquest of land by plants.</title>
        <authorList>
            <person name="Rensing S."/>
            <person name="Lang D."/>
            <person name="Zimmer A."/>
            <person name="Terry A."/>
            <person name="Salamov A."/>
            <person name="Shapiro H."/>
            <person name="Nishiyama T."/>
            <person name="Perroud P.-F."/>
            <person name="Lindquist E."/>
            <person name="Kamisugi Y."/>
            <person name="Tanahashi T."/>
            <person name="Sakakibara K."/>
            <person name="Fujita T."/>
            <person name="Oishi K."/>
            <person name="Shin-I T."/>
            <person name="Kuroki Y."/>
            <person name="Toyoda A."/>
            <person name="Suzuki Y."/>
            <person name="Hashimoto A."/>
            <person name="Yamaguchi K."/>
            <person name="Sugano A."/>
            <person name="Kohara Y."/>
            <person name="Fujiyama A."/>
            <person name="Anterola A."/>
            <person name="Aoki S."/>
            <person name="Ashton N."/>
            <person name="Barbazuk W.B."/>
            <person name="Barker E."/>
            <person name="Bennetzen J."/>
            <person name="Bezanilla M."/>
            <person name="Blankenship R."/>
            <person name="Cho S.H."/>
            <person name="Dutcher S."/>
            <person name="Estelle M."/>
            <person name="Fawcett J.A."/>
            <person name="Gundlach H."/>
            <person name="Hanada K."/>
            <person name="Heyl A."/>
            <person name="Hicks K.A."/>
            <person name="Hugh J."/>
            <person name="Lohr M."/>
            <person name="Mayer K."/>
            <person name="Melkozernov A."/>
            <person name="Murata T."/>
            <person name="Nelson D."/>
            <person name="Pils B."/>
            <person name="Prigge M."/>
            <person name="Reiss B."/>
            <person name="Renner T."/>
            <person name="Rombauts S."/>
            <person name="Rushton P."/>
            <person name="Sanderfoot A."/>
            <person name="Schween G."/>
            <person name="Shiu S.-H."/>
            <person name="Stueber K."/>
            <person name="Theodoulou F.L."/>
            <person name="Tu H."/>
            <person name="Van de Peer Y."/>
            <person name="Verrier P.J."/>
            <person name="Waters E."/>
            <person name="Wood A."/>
            <person name="Yang L."/>
            <person name="Cove D."/>
            <person name="Cuming A."/>
            <person name="Hasebe M."/>
            <person name="Lucas S."/>
            <person name="Mishler D.B."/>
            <person name="Reski R."/>
            <person name="Grigoriev I."/>
            <person name="Quatrano R.S."/>
            <person name="Boore J.L."/>
        </authorList>
    </citation>
    <scope>NUCLEOTIDE SEQUENCE [LARGE SCALE GENOMIC DNA]</scope>
    <source>
        <strain evidence="2 3">cv. Gransden 2004</strain>
    </source>
</reference>
<proteinExistence type="predicted"/>
<dbReference type="Gramene" id="Pp3c11_13020V3.1">
    <property type="protein sequence ID" value="PAC:32957945.CDS.1"/>
    <property type="gene ID" value="Pp3c11_13020"/>
</dbReference>
<name>A0A2K1JUJ1_PHYPA</name>
<reference evidence="1 3" key="2">
    <citation type="journal article" date="2018" name="Plant J.">
        <title>The Physcomitrella patens chromosome-scale assembly reveals moss genome structure and evolution.</title>
        <authorList>
            <person name="Lang D."/>
            <person name="Ullrich K.K."/>
            <person name="Murat F."/>
            <person name="Fuchs J."/>
            <person name="Jenkins J."/>
            <person name="Haas F.B."/>
            <person name="Piednoel M."/>
            <person name="Gundlach H."/>
            <person name="Van Bel M."/>
            <person name="Meyberg R."/>
            <person name="Vives C."/>
            <person name="Morata J."/>
            <person name="Symeonidi A."/>
            <person name="Hiss M."/>
            <person name="Muchero W."/>
            <person name="Kamisugi Y."/>
            <person name="Saleh O."/>
            <person name="Blanc G."/>
            <person name="Decker E.L."/>
            <person name="van Gessel N."/>
            <person name="Grimwood J."/>
            <person name="Hayes R.D."/>
            <person name="Graham S.W."/>
            <person name="Gunter L.E."/>
            <person name="McDaniel S.F."/>
            <person name="Hoernstein S.N.W."/>
            <person name="Larsson A."/>
            <person name="Li F.W."/>
            <person name="Perroud P.F."/>
            <person name="Phillips J."/>
            <person name="Ranjan P."/>
            <person name="Rokshar D.S."/>
            <person name="Rothfels C.J."/>
            <person name="Schneider L."/>
            <person name="Shu S."/>
            <person name="Stevenson D.W."/>
            <person name="Thummler F."/>
            <person name="Tillich M."/>
            <person name="Villarreal Aguilar J.C."/>
            <person name="Widiez T."/>
            <person name="Wong G.K."/>
            <person name="Wymore A."/>
            <person name="Zhang Y."/>
            <person name="Zimmer A.D."/>
            <person name="Quatrano R.S."/>
            <person name="Mayer K.F.X."/>
            <person name="Goodstein D."/>
            <person name="Casacuberta J.M."/>
            <person name="Vandepoele K."/>
            <person name="Reski R."/>
            <person name="Cuming A.C."/>
            <person name="Tuskan G.A."/>
            <person name="Maumus F."/>
            <person name="Salse J."/>
            <person name="Schmutz J."/>
            <person name="Rensing S.A."/>
        </authorList>
    </citation>
    <scope>NUCLEOTIDE SEQUENCE [LARGE SCALE GENOMIC DNA]</scope>
    <source>
        <strain evidence="2 3">cv. Gransden 2004</strain>
    </source>
</reference>
<dbReference type="EnsemblPlants" id="Pp3c11_13020V3.1">
    <property type="protein sequence ID" value="PAC:32957945.CDS.1"/>
    <property type="gene ID" value="Pp3c11_13020"/>
</dbReference>